<dbReference type="SUPFAM" id="SSF52540">
    <property type="entry name" value="P-loop containing nucleoside triphosphate hydrolases"/>
    <property type="match status" value="1"/>
</dbReference>
<dbReference type="Pfam" id="PF00176">
    <property type="entry name" value="SNF2-rel_dom"/>
    <property type="match status" value="1"/>
</dbReference>
<evidence type="ECO:0000256" key="1">
    <source>
        <dbReference type="ARBA" id="ARBA00022741"/>
    </source>
</evidence>
<dbReference type="GeneID" id="92036886"/>
<sequence>MTRQGGRQARRPIELARAAKVAVFWLMVFDEAHNIKGGKATKVWDVVRRMDQRFNIAVTGTPVLNNPSNGYGLTSNLVREDLWEHFGLDEKTTNPFLVAKERPEAILQCTQQAYTYWMKGQDPVKQGEMLKQTFDQCLLARKYHTKVSGTTIGEDIPPLRSEIVHLKGSPEQQKTLEGIMDSCKDDFLELVPRTGETKLKLIPHVARKVSQATLWFPFLKMASWDGSGTDKQ</sequence>
<feature type="domain" description="SNF2 N-terminal" evidence="3">
    <location>
        <begin position="20"/>
        <end position="177"/>
    </location>
</feature>
<gene>
    <name evidence="4" type="ORF">J3D65DRAFT_694448</name>
</gene>
<keyword evidence="2" id="KW-0067">ATP-binding</keyword>
<keyword evidence="5" id="KW-1185">Reference proteome</keyword>
<dbReference type="Gene3D" id="3.40.50.10810">
    <property type="entry name" value="Tandem AAA-ATPase domain"/>
    <property type="match status" value="1"/>
</dbReference>
<organism evidence="4 5">
    <name type="scientific">Phyllosticta citribraziliensis</name>
    <dbReference type="NCBI Taxonomy" id="989973"/>
    <lineage>
        <taxon>Eukaryota</taxon>
        <taxon>Fungi</taxon>
        <taxon>Dikarya</taxon>
        <taxon>Ascomycota</taxon>
        <taxon>Pezizomycotina</taxon>
        <taxon>Dothideomycetes</taxon>
        <taxon>Dothideomycetes incertae sedis</taxon>
        <taxon>Botryosphaeriales</taxon>
        <taxon>Phyllostictaceae</taxon>
        <taxon>Phyllosticta</taxon>
    </lineage>
</organism>
<evidence type="ECO:0000256" key="2">
    <source>
        <dbReference type="ARBA" id="ARBA00022840"/>
    </source>
</evidence>
<keyword evidence="1" id="KW-0547">Nucleotide-binding</keyword>
<reference evidence="4 5" key="1">
    <citation type="submission" date="2024-04" db="EMBL/GenBank/DDBJ databases">
        <title>Phyllosticta paracitricarpa is synonymous to the EU quarantine fungus P. citricarpa based on phylogenomic analyses.</title>
        <authorList>
            <consortium name="Lawrence Berkeley National Laboratory"/>
            <person name="Van ingen-buijs V.A."/>
            <person name="Van westerhoven A.C."/>
            <person name="Haridas S."/>
            <person name="Skiadas P."/>
            <person name="Martin F."/>
            <person name="Groenewald J.Z."/>
            <person name="Crous P.W."/>
            <person name="Seidl M.F."/>
        </authorList>
    </citation>
    <scope>NUCLEOTIDE SEQUENCE [LARGE SCALE GENOMIC DNA]</scope>
    <source>
        <strain evidence="4 5">CPC 17464</strain>
    </source>
</reference>
<dbReference type="EMBL" id="JBBPEH010000005">
    <property type="protein sequence ID" value="KAK7538273.1"/>
    <property type="molecule type" value="Genomic_DNA"/>
</dbReference>
<evidence type="ECO:0000313" key="4">
    <source>
        <dbReference type="EMBL" id="KAK7538273.1"/>
    </source>
</evidence>
<dbReference type="InterPro" id="IPR038718">
    <property type="entry name" value="SNF2-like_sf"/>
</dbReference>
<dbReference type="InterPro" id="IPR027417">
    <property type="entry name" value="P-loop_NTPase"/>
</dbReference>
<dbReference type="Proteomes" id="UP001360953">
    <property type="component" value="Unassembled WGS sequence"/>
</dbReference>
<protein>
    <recommendedName>
        <fullName evidence="3">SNF2 N-terminal domain-containing protein</fullName>
    </recommendedName>
</protein>
<dbReference type="RefSeq" id="XP_066655960.1">
    <property type="nucleotide sequence ID" value="XM_066803980.1"/>
</dbReference>
<comment type="caution">
    <text evidence="4">The sequence shown here is derived from an EMBL/GenBank/DDBJ whole genome shotgun (WGS) entry which is preliminary data.</text>
</comment>
<dbReference type="InterPro" id="IPR000330">
    <property type="entry name" value="SNF2_N"/>
</dbReference>
<name>A0ABR1LSV1_9PEZI</name>
<evidence type="ECO:0000313" key="5">
    <source>
        <dbReference type="Proteomes" id="UP001360953"/>
    </source>
</evidence>
<accession>A0ABR1LSV1</accession>
<evidence type="ECO:0000259" key="3">
    <source>
        <dbReference type="Pfam" id="PF00176"/>
    </source>
</evidence>
<proteinExistence type="predicted"/>